<name>A0A2N1MZF9_9GLOM</name>
<reference evidence="1 2" key="1">
    <citation type="submission" date="2016-04" db="EMBL/GenBank/DDBJ databases">
        <title>Genome analyses suggest a sexual origin of heterokaryosis in a supposedly ancient asexual fungus.</title>
        <authorList>
            <person name="Ropars J."/>
            <person name="Sedzielewska K."/>
            <person name="Noel J."/>
            <person name="Charron P."/>
            <person name="Farinelli L."/>
            <person name="Marton T."/>
            <person name="Kruger M."/>
            <person name="Pelin A."/>
            <person name="Brachmann A."/>
            <person name="Corradi N."/>
        </authorList>
    </citation>
    <scope>NUCLEOTIDE SEQUENCE [LARGE SCALE GENOMIC DNA]</scope>
    <source>
        <strain evidence="1 2">C2</strain>
    </source>
</reference>
<comment type="caution">
    <text evidence="1">The sequence shown here is derived from an EMBL/GenBank/DDBJ whole genome shotgun (WGS) entry which is preliminary data.</text>
</comment>
<gene>
    <name evidence="1" type="ORF">RhiirC2_752455</name>
</gene>
<feature type="non-terminal residue" evidence="1">
    <location>
        <position position="79"/>
    </location>
</feature>
<dbReference type="EMBL" id="LLXL01001012">
    <property type="protein sequence ID" value="PKK67038.1"/>
    <property type="molecule type" value="Genomic_DNA"/>
</dbReference>
<dbReference type="Proteomes" id="UP000233469">
    <property type="component" value="Unassembled WGS sequence"/>
</dbReference>
<dbReference type="AlphaFoldDB" id="A0A2N1MZF9"/>
<reference evidence="1 2" key="2">
    <citation type="submission" date="2017-10" db="EMBL/GenBank/DDBJ databases">
        <title>Extensive intraspecific genome diversity in a model arbuscular mycorrhizal fungus.</title>
        <authorList>
            <person name="Chen E.C.H."/>
            <person name="Morin E."/>
            <person name="Baudet D."/>
            <person name="Noel J."/>
            <person name="Ndikumana S."/>
            <person name="Charron P."/>
            <person name="St-Onge C."/>
            <person name="Giorgi J."/>
            <person name="Grigoriev I.V."/>
            <person name="Roux C."/>
            <person name="Martin F.M."/>
            <person name="Corradi N."/>
        </authorList>
    </citation>
    <scope>NUCLEOTIDE SEQUENCE [LARGE SCALE GENOMIC DNA]</scope>
    <source>
        <strain evidence="1 2">C2</strain>
    </source>
</reference>
<sequence>MIHSRKKHGKIKHGSDFLQGSRRTCTKKKLLKKNFAIKKNLQPVTNIRSAVRTLGIAEEPTKILTKSISKIDLNTLKWV</sequence>
<evidence type="ECO:0000313" key="2">
    <source>
        <dbReference type="Proteomes" id="UP000233469"/>
    </source>
</evidence>
<evidence type="ECO:0000313" key="1">
    <source>
        <dbReference type="EMBL" id="PKK67038.1"/>
    </source>
</evidence>
<protein>
    <submittedName>
        <fullName evidence="1">Uncharacterized protein</fullName>
    </submittedName>
</protein>
<proteinExistence type="predicted"/>
<organism evidence="1 2">
    <name type="scientific">Rhizophagus irregularis</name>
    <dbReference type="NCBI Taxonomy" id="588596"/>
    <lineage>
        <taxon>Eukaryota</taxon>
        <taxon>Fungi</taxon>
        <taxon>Fungi incertae sedis</taxon>
        <taxon>Mucoromycota</taxon>
        <taxon>Glomeromycotina</taxon>
        <taxon>Glomeromycetes</taxon>
        <taxon>Glomerales</taxon>
        <taxon>Glomeraceae</taxon>
        <taxon>Rhizophagus</taxon>
    </lineage>
</organism>
<accession>A0A2N1MZF9</accession>